<keyword evidence="9" id="KW-1185">Reference proteome</keyword>
<dbReference type="GO" id="GO:0006508">
    <property type="term" value="P:proteolysis"/>
    <property type="evidence" value="ECO:0007669"/>
    <property type="project" value="UniProtKB-KW"/>
</dbReference>
<dbReference type="AlphaFoldDB" id="A0AAN8KEA3"/>
<evidence type="ECO:0000313" key="9">
    <source>
        <dbReference type="Proteomes" id="UP001347796"/>
    </source>
</evidence>
<evidence type="ECO:0000256" key="1">
    <source>
        <dbReference type="ARBA" id="ARBA00007664"/>
    </source>
</evidence>
<dbReference type="CDD" id="cd00190">
    <property type="entry name" value="Tryp_SPc"/>
    <property type="match status" value="1"/>
</dbReference>
<keyword evidence="4 6" id="KW-0720">Serine protease</keyword>
<keyword evidence="2 6" id="KW-0645">Protease</keyword>
<feature type="domain" description="Peptidase S1" evidence="7">
    <location>
        <begin position="32"/>
        <end position="264"/>
    </location>
</feature>
<sequence length="264" mass="27600">MPPWCPPNKADCDICCFTSVLGYAQCAPSNRIVGGSDATSGQFPWQVSLQIDVGGAFAHFCGGSLIAADRVLTAAHCVEGTSARDLRVVLGILRLDHVDETEQILSLSSLVIHPEYDGEADGSPNDFAVLSLSGTANTASSAISIIDMADKGDDFTGEECTLSGWGRLSGGGISPNILQWVDMKQISNEQCAIDMAEVIGGKIRPGNICVFETGKSACNGDSGGPMVCSGKLAGVSSWGVGGCPPIFPSVYGRVSEYRTWIESI</sequence>
<dbReference type="PROSITE" id="PS50240">
    <property type="entry name" value="TRYPSIN_DOM"/>
    <property type="match status" value="1"/>
</dbReference>
<dbReference type="PANTHER" id="PTHR24276">
    <property type="entry name" value="POLYSERASE-RELATED"/>
    <property type="match status" value="1"/>
</dbReference>
<evidence type="ECO:0000256" key="2">
    <source>
        <dbReference type="ARBA" id="ARBA00022670"/>
    </source>
</evidence>
<dbReference type="InterPro" id="IPR009003">
    <property type="entry name" value="Peptidase_S1_PA"/>
</dbReference>
<proteinExistence type="inferred from homology"/>
<dbReference type="PROSITE" id="PS00134">
    <property type="entry name" value="TRYPSIN_HIS"/>
    <property type="match status" value="1"/>
</dbReference>
<reference evidence="8 9" key="1">
    <citation type="submission" date="2024-01" db="EMBL/GenBank/DDBJ databases">
        <title>The genome of the rayed Mediterranean limpet Patella caerulea (Linnaeus, 1758).</title>
        <authorList>
            <person name="Anh-Thu Weber A."/>
            <person name="Halstead-Nussloch G."/>
        </authorList>
    </citation>
    <scope>NUCLEOTIDE SEQUENCE [LARGE SCALE GENOMIC DNA]</scope>
    <source>
        <strain evidence="8">AATW-2023a</strain>
        <tissue evidence="8">Whole specimen</tissue>
    </source>
</reference>
<name>A0AAN8KEA3_PATCE</name>
<accession>A0AAN8KEA3</accession>
<organism evidence="8 9">
    <name type="scientific">Patella caerulea</name>
    <name type="common">Rayed Mediterranean limpet</name>
    <dbReference type="NCBI Taxonomy" id="87958"/>
    <lineage>
        <taxon>Eukaryota</taxon>
        <taxon>Metazoa</taxon>
        <taxon>Spiralia</taxon>
        <taxon>Lophotrochozoa</taxon>
        <taxon>Mollusca</taxon>
        <taxon>Gastropoda</taxon>
        <taxon>Patellogastropoda</taxon>
        <taxon>Patelloidea</taxon>
        <taxon>Patellidae</taxon>
        <taxon>Patella</taxon>
    </lineage>
</organism>
<dbReference type="PANTHER" id="PTHR24276:SF98">
    <property type="entry name" value="FI18310P1-RELATED"/>
    <property type="match status" value="1"/>
</dbReference>
<keyword evidence="3 6" id="KW-0378">Hydrolase</keyword>
<dbReference type="InterPro" id="IPR033116">
    <property type="entry name" value="TRYPSIN_SER"/>
</dbReference>
<protein>
    <recommendedName>
        <fullName evidence="7">Peptidase S1 domain-containing protein</fullName>
    </recommendedName>
</protein>
<evidence type="ECO:0000313" key="8">
    <source>
        <dbReference type="EMBL" id="KAK6192000.1"/>
    </source>
</evidence>
<dbReference type="SMART" id="SM00020">
    <property type="entry name" value="Tryp_SPc"/>
    <property type="match status" value="1"/>
</dbReference>
<dbReference type="InterPro" id="IPR001314">
    <property type="entry name" value="Peptidase_S1A"/>
</dbReference>
<dbReference type="SUPFAM" id="SSF50494">
    <property type="entry name" value="Trypsin-like serine proteases"/>
    <property type="match status" value="1"/>
</dbReference>
<evidence type="ECO:0000256" key="6">
    <source>
        <dbReference type="RuleBase" id="RU363034"/>
    </source>
</evidence>
<dbReference type="EMBL" id="JAZGQO010000002">
    <property type="protein sequence ID" value="KAK6192000.1"/>
    <property type="molecule type" value="Genomic_DNA"/>
</dbReference>
<gene>
    <name evidence="8" type="ORF">SNE40_003557</name>
</gene>
<dbReference type="Gene3D" id="2.40.10.10">
    <property type="entry name" value="Trypsin-like serine proteases"/>
    <property type="match status" value="1"/>
</dbReference>
<evidence type="ECO:0000256" key="5">
    <source>
        <dbReference type="ARBA" id="ARBA00023157"/>
    </source>
</evidence>
<dbReference type="Pfam" id="PF00089">
    <property type="entry name" value="Trypsin"/>
    <property type="match status" value="1"/>
</dbReference>
<dbReference type="InterPro" id="IPR050430">
    <property type="entry name" value="Peptidase_S1"/>
</dbReference>
<evidence type="ECO:0000256" key="4">
    <source>
        <dbReference type="ARBA" id="ARBA00022825"/>
    </source>
</evidence>
<dbReference type="InterPro" id="IPR001254">
    <property type="entry name" value="Trypsin_dom"/>
</dbReference>
<dbReference type="GO" id="GO:0004252">
    <property type="term" value="F:serine-type endopeptidase activity"/>
    <property type="evidence" value="ECO:0007669"/>
    <property type="project" value="InterPro"/>
</dbReference>
<dbReference type="FunFam" id="2.40.10.10:FF:000036">
    <property type="entry name" value="Trypsin beta"/>
    <property type="match status" value="1"/>
</dbReference>
<keyword evidence="5" id="KW-1015">Disulfide bond</keyword>
<evidence type="ECO:0000259" key="7">
    <source>
        <dbReference type="PROSITE" id="PS50240"/>
    </source>
</evidence>
<dbReference type="InterPro" id="IPR018114">
    <property type="entry name" value="TRYPSIN_HIS"/>
</dbReference>
<dbReference type="PROSITE" id="PS00135">
    <property type="entry name" value="TRYPSIN_SER"/>
    <property type="match status" value="1"/>
</dbReference>
<comment type="similarity">
    <text evidence="1">Belongs to the peptidase S1 family.</text>
</comment>
<dbReference type="PRINTS" id="PR00722">
    <property type="entry name" value="CHYMOTRYPSIN"/>
</dbReference>
<dbReference type="InterPro" id="IPR043504">
    <property type="entry name" value="Peptidase_S1_PA_chymotrypsin"/>
</dbReference>
<dbReference type="Proteomes" id="UP001347796">
    <property type="component" value="Unassembled WGS sequence"/>
</dbReference>
<comment type="caution">
    <text evidence="8">The sequence shown here is derived from an EMBL/GenBank/DDBJ whole genome shotgun (WGS) entry which is preliminary data.</text>
</comment>
<evidence type="ECO:0000256" key="3">
    <source>
        <dbReference type="ARBA" id="ARBA00022801"/>
    </source>
</evidence>